<dbReference type="EMBL" id="MN740841">
    <property type="protein sequence ID" value="QHU14504.1"/>
    <property type="molecule type" value="Genomic_DNA"/>
</dbReference>
<sequence length="36" mass="4338">MKLSYWLYIMEQLDEQSLILLEILQKQEAAIERLAN</sequence>
<evidence type="ECO:0000313" key="1">
    <source>
        <dbReference type="EMBL" id="QHU14504.1"/>
    </source>
</evidence>
<accession>A0A6C0KE53</accession>
<dbReference type="AlphaFoldDB" id="A0A6C0KE53"/>
<organism evidence="1">
    <name type="scientific">viral metagenome</name>
    <dbReference type="NCBI Taxonomy" id="1070528"/>
    <lineage>
        <taxon>unclassified sequences</taxon>
        <taxon>metagenomes</taxon>
        <taxon>organismal metagenomes</taxon>
    </lineage>
</organism>
<name>A0A6C0KE53_9ZZZZ</name>
<proteinExistence type="predicted"/>
<protein>
    <submittedName>
        <fullName evidence="1">Uncharacterized protein</fullName>
    </submittedName>
</protein>
<reference evidence="1" key="1">
    <citation type="journal article" date="2020" name="Nature">
        <title>Giant virus diversity and host interactions through global metagenomics.</title>
        <authorList>
            <person name="Schulz F."/>
            <person name="Roux S."/>
            <person name="Paez-Espino D."/>
            <person name="Jungbluth S."/>
            <person name="Walsh D.A."/>
            <person name="Denef V.J."/>
            <person name="McMahon K.D."/>
            <person name="Konstantinidis K.T."/>
            <person name="Eloe-Fadrosh E.A."/>
            <person name="Kyrpides N.C."/>
            <person name="Woyke T."/>
        </authorList>
    </citation>
    <scope>NUCLEOTIDE SEQUENCE</scope>
    <source>
        <strain evidence="1">GVMAG-S-1102113-118</strain>
    </source>
</reference>